<sequence>MEIPPDTEFESYVARAKIFCRVDAKMDFVISSIIENQFVDEITLALRHLNDVKNKINMNKVITCYDRFYNATEIMLKTESLNSYYLIRGKTNAFKKKTKKWIMKKQMIKHLI</sequence>
<comment type="caution">
    <text evidence="1">The sequence shown here is derived from an EMBL/GenBank/DDBJ whole genome shotgun (WGS) entry which is preliminary data.</text>
</comment>
<accession>A0A166A1B8</accession>
<dbReference type="EMBL" id="LWMU01000090">
    <property type="protein sequence ID" value="KZX11442.1"/>
    <property type="molecule type" value="Genomic_DNA"/>
</dbReference>
<organism evidence="1 2">
    <name type="scientific">Methanobrevibacter oralis</name>
    <dbReference type="NCBI Taxonomy" id="66851"/>
    <lineage>
        <taxon>Archaea</taxon>
        <taxon>Methanobacteriati</taxon>
        <taxon>Methanobacteriota</taxon>
        <taxon>Methanomada group</taxon>
        <taxon>Methanobacteria</taxon>
        <taxon>Methanobacteriales</taxon>
        <taxon>Methanobacteriaceae</taxon>
        <taxon>Methanobrevibacter</taxon>
    </lineage>
</organism>
<protein>
    <recommendedName>
        <fullName evidence="3">Transposase IS4-like domain-containing protein</fullName>
    </recommendedName>
</protein>
<gene>
    <name evidence="1" type="ORF">MBORA_15060</name>
</gene>
<reference evidence="2" key="1">
    <citation type="journal article" date="2016" name="Genome Announc.">
        <title>Draft Genome Sequences of Methanobrevibacter curvatus DSM11111, Methanobrevibacter cuticularis DSM11139, Methanobrevibacter filiformis DSM11501, and Methanobrevibacter oralis DSM7256.</title>
        <authorList>
            <person name="Poehlein A."/>
            <person name="Seedorf H."/>
        </authorList>
    </citation>
    <scope>NUCLEOTIDE SEQUENCE [LARGE SCALE GENOMIC DNA]</scope>
    <source>
        <strain evidence="2">DSM 7256 / JCM 30027 / ZR</strain>
    </source>
</reference>
<proteinExistence type="predicted"/>
<name>A0A166A1B8_METOA</name>
<evidence type="ECO:0000313" key="1">
    <source>
        <dbReference type="EMBL" id="KZX11442.1"/>
    </source>
</evidence>
<keyword evidence="2" id="KW-1185">Reference proteome</keyword>
<evidence type="ECO:0008006" key="3">
    <source>
        <dbReference type="Google" id="ProtNLM"/>
    </source>
</evidence>
<dbReference type="PATRIC" id="fig|66851.6.peg.1641"/>
<dbReference type="Proteomes" id="UP000077428">
    <property type="component" value="Unassembled WGS sequence"/>
</dbReference>
<dbReference type="RefSeq" id="WP_106787255.1">
    <property type="nucleotide sequence ID" value="NZ_LT985103.1"/>
</dbReference>
<dbReference type="AlphaFoldDB" id="A0A166A1B8"/>
<evidence type="ECO:0000313" key="2">
    <source>
        <dbReference type="Proteomes" id="UP000077428"/>
    </source>
</evidence>